<evidence type="ECO:0000313" key="3">
    <source>
        <dbReference type="Proteomes" id="UP001319861"/>
    </source>
</evidence>
<feature type="region of interest" description="Disordered" evidence="1">
    <location>
        <begin position="119"/>
        <end position="138"/>
    </location>
</feature>
<feature type="compositionally biased region" description="Basic and acidic residues" evidence="1">
    <location>
        <begin position="1"/>
        <end position="23"/>
    </location>
</feature>
<keyword evidence="3" id="KW-1185">Reference proteome</keyword>
<accession>A0ABM7PUQ8</accession>
<dbReference type="RefSeq" id="WP_229232654.1">
    <property type="nucleotide sequence ID" value="NZ_AP024525.1"/>
</dbReference>
<reference evidence="2 3" key="1">
    <citation type="journal article" date="2021" name="J. Biosci. Bioeng.">
        <title>Identification and characterization of a chc gene cluster responsible for the aromatization pathway of cyclohexanecarboxylate degradation in Sinomonas cyclohexanicum ATCC 51369.</title>
        <authorList>
            <person name="Yamamoto T."/>
            <person name="Hasegawa Y."/>
            <person name="Lau P.C.K."/>
            <person name="Iwaki H."/>
        </authorList>
    </citation>
    <scope>NUCLEOTIDE SEQUENCE [LARGE SCALE GENOMIC DNA]</scope>
    <source>
        <strain evidence="2 3">ATCC 51369</strain>
    </source>
</reference>
<dbReference type="EMBL" id="AP024525">
    <property type="protein sequence ID" value="BCT75992.1"/>
    <property type="molecule type" value="Genomic_DNA"/>
</dbReference>
<sequence>MPGRRSTPEERERRRREWREEHSQGPGNGSPKAPPVEAGNTLAVTHGARSETLLEPLAAAIEREARASADWPPHLAGPSRYDSEVAAWAWVEAVVMRLRQFLAESDPLSWLTETDSTDETVTVREGGSRRRSRTRREQSALEQLRRWEDVAGRRRAALGLNPVSAARLSRDLMAAKQSASVDMARLIADLDDEGELGT</sequence>
<organism evidence="2 3">
    <name type="scientific">Sinomonas cyclohexanicum</name>
    <name type="common">Corynebacterium cyclohexanicum</name>
    <dbReference type="NCBI Taxonomy" id="322009"/>
    <lineage>
        <taxon>Bacteria</taxon>
        <taxon>Bacillati</taxon>
        <taxon>Actinomycetota</taxon>
        <taxon>Actinomycetes</taxon>
        <taxon>Micrococcales</taxon>
        <taxon>Micrococcaceae</taxon>
        <taxon>Sinomonas</taxon>
    </lineage>
</organism>
<proteinExistence type="predicted"/>
<dbReference type="Proteomes" id="UP001319861">
    <property type="component" value="Chromosome"/>
</dbReference>
<evidence type="ECO:0000313" key="2">
    <source>
        <dbReference type="EMBL" id="BCT75992.1"/>
    </source>
</evidence>
<gene>
    <name evidence="2" type="ORF">SCMU_18340</name>
</gene>
<feature type="region of interest" description="Disordered" evidence="1">
    <location>
        <begin position="1"/>
        <end position="49"/>
    </location>
</feature>
<name>A0ABM7PUQ8_SINCY</name>
<evidence type="ECO:0000256" key="1">
    <source>
        <dbReference type="SAM" id="MobiDB-lite"/>
    </source>
</evidence>
<protein>
    <submittedName>
        <fullName evidence="2">Uncharacterized protein</fullName>
    </submittedName>
</protein>